<feature type="domain" description="Integral membrane bound transporter" evidence="6">
    <location>
        <begin position="37"/>
        <end position="163"/>
    </location>
</feature>
<evidence type="ECO:0000313" key="18">
    <source>
        <dbReference type="Proteomes" id="UP000189452"/>
    </source>
</evidence>
<dbReference type="AlphaFoldDB" id="A0A045IID1"/>
<accession>A0A045IID1</accession>
<evidence type="ECO:0000259" key="6">
    <source>
        <dbReference type="Pfam" id="PF13515"/>
    </source>
</evidence>
<evidence type="ECO:0000256" key="3">
    <source>
        <dbReference type="ARBA" id="ARBA00022989"/>
    </source>
</evidence>
<gene>
    <name evidence="11" type="ORF">A4S10_02696</name>
    <name evidence="13" type="ORF">DKC2_2708</name>
    <name evidence="12" type="ORF">DSJ38_11190</name>
    <name evidence="9" type="ORF">ERS007661_00259</name>
    <name evidence="10" type="ORF">ERS007741_00666</name>
    <name evidence="7" type="ORF">ERS027659_02417</name>
    <name evidence="8" type="ORF">ERS094118_02118</name>
</gene>
<reference evidence="11 18" key="5">
    <citation type="submission" date="2017-02" db="EMBL/GenBank/DDBJ databases">
        <title>Protein polymorphisms may explain contrasting epidemiological fitness of two variants of a multidrug-resistant Mycobacterium tuberculosis strain.</title>
        <authorList>
            <person name="Bigi M.M."/>
            <person name="Lopez B."/>
            <person name="Blanco F.C."/>
            <person name="Sasiain M.C."/>
            <person name="De La Barrera S."/>
            <person name="Ritacco V."/>
            <person name="Bigi F."/>
            <person name="Soria M.A."/>
        </authorList>
    </citation>
    <scope>NUCLEOTIDE SEQUENCE [LARGE SCALE GENOMIC DNA]</scope>
    <source>
        <strain evidence="11 18">6548</strain>
    </source>
</reference>
<dbReference type="EMBL" id="LR027516">
    <property type="protein sequence ID" value="VCU50856.1"/>
    <property type="molecule type" value="Genomic_DNA"/>
</dbReference>
<dbReference type="Proteomes" id="UP000048600">
    <property type="component" value="Unassembled WGS sequence"/>
</dbReference>
<dbReference type="InterPro" id="IPR049453">
    <property type="entry name" value="Memb_transporter_dom"/>
</dbReference>
<keyword evidence="3 5" id="KW-1133">Transmembrane helix</keyword>
<evidence type="ECO:0000313" key="19">
    <source>
        <dbReference type="Proteomes" id="UP000256381"/>
    </source>
</evidence>
<evidence type="ECO:0000256" key="1">
    <source>
        <dbReference type="ARBA" id="ARBA00004141"/>
    </source>
</evidence>
<protein>
    <submittedName>
        <fullName evidence="12">Aromatic acid exporter family protein</fullName>
    </submittedName>
    <submittedName>
        <fullName evidence="9">Transmembrane alanine and valine and leucine rich protein</fullName>
    </submittedName>
</protein>
<evidence type="ECO:0000313" key="8">
    <source>
        <dbReference type="EMBL" id="CLW20904.1"/>
    </source>
</evidence>
<dbReference type="Proteomes" id="UP000189452">
    <property type="component" value="Chromosome"/>
</dbReference>
<dbReference type="GO" id="GO:0016020">
    <property type="term" value="C:membrane"/>
    <property type="evidence" value="ECO:0007669"/>
    <property type="project" value="UniProtKB-SubCell"/>
</dbReference>
<reference evidence="8 16" key="2">
    <citation type="submission" date="2015-03" db="EMBL/GenBank/DDBJ databases">
        <authorList>
            <consortium name="Pathogen Informatics"/>
            <person name="Murphy D."/>
        </authorList>
    </citation>
    <scope>NUCLEOTIDE SEQUENCE [LARGE SCALE GENOMIC DNA]</scope>
    <source>
        <strain evidence="8 16">0268S</strain>
    </source>
</reference>
<feature type="transmembrane region" description="Helical" evidence="5">
    <location>
        <begin position="98"/>
        <end position="118"/>
    </location>
</feature>
<evidence type="ECO:0000313" key="16">
    <source>
        <dbReference type="Proteomes" id="UP000050139"/>
    </source>
</evidence>
<dbReference type="RefSeq" id="WP_003899381.1">
    <property type="nucleotide sequence ID" value="NZ_AP017901.1"/>
</dbReference>
<comment type="subcellular location">
    <subcellularLocation>
        <location evidence="1">Membrane</location>
        <topology evidence="1">Multi-pass membrane protein</topology>
    </subcellularLocation>
</comment>
<evidence type="ECO:0000313" key="20">
    <source>
        <dbReference type="Proteomes" id="UP000300237"/>
    </source>
</evidence>
<feature type="transmembrane region" description="Helical" evidence="5">
    <location>
        <begin position="74"/>
        <end position="92"/>
    </location>
</feature>
<reference evidence="12 19" key="4">
    <citation type="journal article" date="2017" name="N. Engl. J. Med.">
        <title>Transmission of Extensively Drug-Resistant Tuberculosis in South Africa.</title>
        <authorList>
            <person name="Shah N.S."/>
            <person name="Auld S.C."/>
            <person name="Brust J.C."/>
            <person name="Mathema B."/>
            <person name="Ismail N."/>
            <person name="Moodley P."/>
            <person name="Mlisana K."/>
            <person name="Allana S."/>
            <person name="Campbell A."/>
            <person name="Mthiyane T."/>
            <person name="Morris N."/>
            <person name="Mpangase P."/>
            <person name="van der Meulen H."/>
            <person name="Omar S.V."/>
            <person name="Brown T.S."/>
            <person name="Narechania A."/>
            <person name="Shaskina E."/>
            <person name="Kapwata T."/>
            <person name="Kreiswirth B."/>
            <person name="Gandhi N.R."/>
        </authorList>
    </citation>
    <scope>NUCLEOTIDE SEQUENCE [LARGE SCALE GENOMIC DNA]</scope>
    <source>
        <strain evidence="12 19">32301_S10</strain>
    </source>
</reference>
<dbReference type="EMBL" id="CNFT01000571">
    <property type="protein sequence ID" value="CKR94141.1"/>
    <property type="molecule type" value="Genomic_DNA"/>
</dbReference>
<reference evidence="11 18" key="3">
    <citation type="submission" date="2016-04" db="EMBL/GenBank/DDBJ databases">
        <authorList>
            <person name="Bigi M."/>
            <person name="Bigi F."/>
            <person name="Soria M.A."/>
        </authorList>
    </citation>
    <scope>NUCLEOTIDE SEQUENCE [LARGE SCALE GENOMIC DNA]</scope>
    <source>
        <strain evidence="11 18">6548</strain>
    </source>
</reference>
<dbReference type="EMBL" id="CHKL01000043">
    <property type="protein sequence ID" value="COV79166.1"/>
    <property type="molecule type" value="Genomic_DNA"/>
</dbReference>
<dbReference type="Proteomes" id="UP000300237">
    <property type="component" value="Chromosome"/>
</dbReference>
<evidence type="ECO:0000256" key="4">
    <source>
        <dbReference type="ARBA" id="ARBA00023136"/>
    </source>
</evidence>
<feature type="transmembrane region" description="Helical" evidence="5">
    <location>
        <begin position="23"/>
        <end position="41"/>
    </location>
</feature>
<dbReference type="EMBL" id="COPH01000014">
    <property type="protein sequence ID" value="CLW20904.1"/>
    <property type="molecule type" value="Genomic_DNA"/>
</dbReference>
<dbReference type="EMBL" id="CQQC01000045">
    <property type="protein sequence ID" value="CNU20158.1"/>
    <property type="molecule type" value="Genomic_DNA"/>
</dbReference>
<sequence length="355" mass="36790">MSASLLVRTACGGRAVAQRLRTVLWPITQTSVVAGLAWYLTHDVFNHPQAFFAPISAVVCMSATNVLRARRAQQMIVGVALGIVLGAGVHALLGSGPIAMGVVVFIALSVAVLCARGLVAQGLMFINQAAVSAVLVLVFASNGSVVFERLFDALVGGGLAIVFSILLFPPDPVVMLCSARADVLAAVRDILAELVNTVSDPTSAPPDWPMAAADRLHQQLNGLIEVRANAAMVARRAPRRWGVRSTVRDLDQQAVYLALLVSSVLHLARTIAGPGGDKLPTPVHAVLTDLAAGTGLADADPTAANEHAAAARATASTLQSAACGSNEVVRADIVQACVTDLQRVIERPGPSGMSA</sequence>
<evidence type="ECO:0000313" key="11">
    <source>
        <dbReference type="EMBL" id="OMH60516.1"/>
    </source>
</evidence>
<dbReference type="Proteomes" id="UP000050139">
    <property type="component" value="Unassembled WGS sequence"/>
</dbReference>
<reference evidence="12" key="6">
    <citation type="submission" date="2018-07" db="EMBL/GenBank/DDBJ databases">
        <authorList>
            <person name="Shah S."/>
            <person name="Brown T."/>
            <person name="Auld S."/>
            <person name="Bratton K."/>
            <person name="Narechania A."/>
            <person name="Mathema B."/>
            <person name="Gandhi N."/>
        </authorList>
    </citation>
    <scope>NUCLEOTIDE SEQUENCE</scope>
    <source>
        <strain evidence="12">32301_S10</strain>
    </source>
</reference>
<evidence type="ECO:0000313" key="17">
    <source>
        <dbReference type="Proteomes" id="UP000050164"/>
    </source>
</evidence>
<evidence type="ECO:0000313" key="15">
    <source>
        <dbReference type="Proteomes" id="UP000048600"/>
    </source>
</evidence>
<dbReference type="Proteomes" id="UP000050164">
    <property type="component" value="Unassembled WGS sequence"/>
</dbReference>
<keyword evidence="4 5" id="KW-0472">Membrane</keyword>
<dbReference type="SMR" id="A0A045IID1"/>
<reference evidence="13 20" key="7">
    <citation type="submission" date="2018-08" db="EMBL/GenBank/DDBJ databases">
        <authorList>
            <person name="Fokvardsen B D."/>
            <person name="Norman A."/>
        </authorList>
    </citation>
    <scope>NUCLEOTIDE SEQUENCE [LARGE SCALE GENOMIC DNA]</scope>
    <source>
        <strain evidence="13 20">DKC2</strain>
    </source>
</reference>
<dbReference type="Proteomes" id="UP000039217">
    <property type="component" value="Unassembled WGS sequence"/>
</dbReference>
<evidence type="ECO:0000313" key="9">
    <source>
        <dbReference type="EMBL" id="CNU20158.1"/>
    </source>
</evidence>
<evidence type="ECO:0000256" key="5">
    <source>
        <dbReference type="SAM" id="Phobius"/>
    </source>
</evidence>
<feature type="transmembrane region" description="Helical" evidence="5">
    <location>
        <begin position="153"/>
        <end position="170"/>
    </location>
</feature>
<evidence type="ECO:0000313" key="14">
    <source>
        <dbReference type="Proteomes" id="UP000039217"/>
    </source>
</evidence>
<dbReference type="EMBL" id="QTBD01000148">
    <property type="protein sequence ID" value="REQ52052.1"/>
    <property type="molecule type" value="Genomic_DNA"/>
</dbReference>
<evidence type="ECO:0000313" key="13">
    <source>
        <dbReference type="EMBL" id="VCU50856.1"/>
    </source>
</evidence>
<reference evidence="14 15" key="1">
    <citation type="submission" date="2015-03" db="EMBL/GenBank/DDBJ databases">
        <authorList>
            <consortium name="Pathogen Informatics"/>
        </authorList>
    </citation>
    <scope>NUCLEOTIDE SEQUENCE [LARGE SCALE GENOMIC DNA]</scope>
    <source>
        <strain evidence="7 17">Bir 185</strain>
        <strain evidence="9 14">D00501624</strain>
        <strain evidence="10 15">P00601463</strain>
    </source>
</reference>
<evidence type="ECO:0000256" key="2">
    <source>
        <dbReference type="ARBA" id="ARBA00022692"/>
    </source>
</evidence>
<dbReference type="OMA" id="RATRIKC"/>
<organism evidence="9 14">
    <name type="scientific">Mycobacterium tuberculosis</name>
    <dbReference type="NCBI Taxonomy" id="1773"/>
    <lineage>
        <taxon>Bacteria</taxon>
        <taxon>Bacillati</taxon>
        <taxon>Actinomycetota</taxon>
        <taxon>Actinomycetes</taxon>
        <taxon>Mycobacteriales</taxon>
        <taxon>Mycobacteriaceae</taxon>
        <taxon>Mycobacterium</taxon>
        <taxon>Mycobacterium tuberculosis complex</taxon>
    </lineage>
</organism>
<proteinExistence type="predicted"/>
<dbReference type="Proteomes" id="UP000256381">
    <property type="component" value="Unassembled WGS sequence"/>
</dbReference>
<feature type="transmembrane region" description="Helical" evidence="5">
    <location>
        <begin position="47"/>
        <end position="67"/>
    </location>
</feature>
<feature type="transmembrane region" description="Helical" evidence="5">
    <location>
        <begin position="125"/>
        <end position="147"/>
    </location>
</feature>
<evidence type="ECO:0000313" key="12">
    <source>
        <dbReference type="EMBL" id="REQ52052.1"/>
    </source>
</evidence>
<name>A0A045IID1_MYCTX</name>
<keyword evidence="2 5" id="KW-0812">Transmembrane</keyword>
<dbReference type="EMBL" id="LWDQ01000001">
    <property type="protein sequence ID" value="OMH60516.1"/>
    <property type="molecule type" value="Genomic_DNA"/>
</dbReference>
<dbReference type="Pfam" id="PF13515">
    <property type="entry name" value="FUSC_2"/>
    <property type="match status" value="1"/>
</dbReference>
<evidence type="ECO:0000313" key="7">
    <source>
        <dbReference type="EMBL" id="CKR94141.1"/>
    </source>
</evidence>
<evidence type="ECO:0000313" key="10">
    <source>
        <dbReference type="EMBL" id="COV79166.1"/>
    </source>
</evidence>